<sequence>MPALPLNVICDFACEPSLLPRVRIAIALIAREVFAETQDVPGYPLRWNLARTVLSPTEDQALQMMVGIVASPPVLAAAAAAADAGATDSAGIAAGVTDEQLLEALRSGWNALAGVSPLTEQTET</sequence>
<name>A0ABW9IYP1_STRGJ</name>
<evidence type="ECO:0000313" key="2">
    <source>
        <dbReference type="Proteomes" id="UP001631993"/>
    </source>
</evidence>
<keyword evidence="2" id="KW-1185">Reference proteome</keyword>
<organism evidence="1 2">
    <name type="scientific">Streptomyces galilaeus</name>
    <dbReference type="NCBI Taxonomy" id="33899"/>
    <lineage>
        <taxon>Bacteria</taxon>
        <taxon>Bacillati</taxon>
        <taxon>Actinomycetota</taxon>
        <taxon>Actinomycetes</taxon>
        <taxon>Kitasatosporales</taxon>
        <taxon>Streptomycetaceae</taxon>
        <taxon>Streptomyces</taxon>
    </lineage>
</organism>
<proteinExistence type="predicted"/>
<dbReference type="RefSeq" id="WP_369277493.1">
    <property type="nucleotide sequence ID" value="NZ_JBJVMW010000045.1"/>
</dbReference>
<protein>
    <submittedName>
        <fullName evidence="1">Uncharacterized protein</fullName>
    </submittedName>
</protein>
<comment type="caution">
    <text evidence="1">The sequence shown here is derived from an EMBL/GenBank/DDBJ whole genome shotgun (WGS) entry which is preliminary data.</text>
</comment>
<dbReference type="Proteomes" id="UP001631993">
    <property type="component" value="Unassembled WGS sequence"/>
</dbReference>
<accession>A0ABW9IYP1</accession>
<evidence type="ECO:0000313" key="1">
    <source>
        <dbReference type="EMBL" id="MFM9653111.1"/>
    </source>
</evidence>
<gene>
    <name evidence="1" type="ORF">ACKI1S_44320</name>
</gene>
<reference evidence="1 2" key="1">
    <citation type="submission" date="2024-12" db="EMBL/GenBank/DDBJ databases">
        <title>Forecasting of Potato common scab and diversities of Pathogenic streptomyces spp. in china.</title>
        <authorList>
            <person name="Handique U."/>
            <person name="Wu J."/>
        </authorList>
    </citation>
    <scope>NUCLEOTIDE SEQUENCE [LARGE SCALE GENOMIC DNA]</scope>
    <source>
        <strain evidence="1 2">ZRIMU1585</strain>
    </source>
</reference>
<dbReference type="EMBL" id="JBJVNE010000039">
    <property type="protein sequence ID" value="MFM9653111.1"/>
    <property type="molecule type" value="Genomic_DNA"/>
</dbReference>